<dbReference type="GO" id="GO:0008299">
    <property type="term" value="P:isoprenoid biosynthetic process"/>
    <property type="evidence" value="ECO:0007669"/>
    <property type="project" value="InterPro"/>
</dbReference>
<protein>
    <recommendedName>
        <fullName evidence="9">Octaprenyl diphosphate synthase</fullName>
        <ecNumber evidence="8">2.5.1.90</ecNumber>
    </recommendedName>
    <alternativeName>
        <fullName evidence="11">All-trans-octaprenyl-diphosphate synthase</fullName>
    </alternativeName>
    <alternativeName>
        <fullName evidence="10">Octaprenyl pyrophosphate synthase</fullName>
    </alternativeName>
</protein>
<dbReference type="PROSITE" id="PS00723">
    <property type="entry name" value="POLYPRENYL_SYNTHASE_1"/>
    <property type="match status" value="1"/>
</dbReference>
<dbReference type="InterPro" id="IPR033749">
    <property type="entry name" value="Polyprenyl_synt_CS"/>
</dbReference>
<dbReference type="GO" id="GO:0106350">
    <property type="term" value="F:all-trans-octaprenyl-diphosphate synthase activity"/>
    <property type="evidence" value="ECO:0007669"/>
    <property type="project" value="UniProtKB-EC"/>
</dbReference>
<evidence type="ECO:0000256" key="7">
    <source>
        <dbReference type="ARBA" id="ARBA00055029"/>
    </source>
</evidence>
<dbReference type="Gene3D" id="1.10.600.10">
    <property type="entry name" value="Farnesyl Diphosphate Synthase"/>
    <property type="match status" value="1"/>
</dbReference>
<dbReference type="GO" id="GO:0046872">
    <property type="term" value="F:metal ion binding"/>
    <property type="evidence" value="ECO:0007669"/>
    <property type="project" value="UniProtKB-KW"/>
</dbReference>
<keyword evidence="5" id="KW-0460">Magnesium</keyword>
<dbReference type="PANTHER" id="PTHR12001">
    <property type="entry name" value="GERANYLGERANYL PYROPHOSPHATE SYNTHASE"/>
    <property type="match status" value="1"/>
</dbReference>
<dbReference type="Proteomes" id="UP000005744">
    <property type="component" value="Unassembled WGS sequence"/>
</dbReference>
<dbReference type="NCBIfam" id="NF008140">
    <property type="entry name" value="PRK10888.1"/>
    <property type="match status" value="1"/>
</dbReference>
<evidence type="ECO:0000256" key="4">
    <source>
        <dbReference type="ARBA" id="ARBA00022723"/>
    </source>
</evidence>
<evidence type="ECO:0000256" key="5">
    <source>
        <dbReference type="ARBA" id="ARBA00022842"/>
    </source>
</evidence>
<evidence type="ECO:0000256" key="3">
    <source>
        <dbReference type="ARBA" id="ARBA00022679"/>
    </source>
</evidence>
<dbReference type="EC" id="2.5.1.90" evidence="8"/>
<dbReference type="InterPro" id="IPR008949">
    <property type="entry name" value="Isoprenoid_synthase_dom_sf"/>
</dbReference>
<evidence type="ECO:0000256" key="9">
    <source>
        <dbReference type="ARBA" id="ARBA00072473"/>
    </source>
</evidence>
<proteinExistence type="inferred from homology"/>
<dbReference type="EMBL" id="JH600070">
    <property type="protein sequence ID" value="EIJ41838.1"/>
    <property type="molecule type" value="Genomic_DNA"/>
</dbReference>
<reference evidence="13 14" key="1">
    <citation type="submission" date="2011-11" db="EMBL/GenBank/DDBJ databases">
        <title>Improved High-Quality Draft sequence of Beggiatoa alba B18lD.</title>
        <authorList>
            <consortium name="US DOE Joint Genome Institute"/>
            <person name="Lucas S."/>
            <person name="Han J."/>
            <person name="Lapidus A."/>
            <person name="Cheng J.-F."/>
            <person name="Goodwin L."/>
            <person name="Pitluck S."/>
            <person name="Peters L."/>
            <person name="Mikhailova N."/>
            <person name="Held B."/>
            <person name="Detter J.C."/>
            <person name="Han C."/>
            <person name="Tapia R."/>
            <person name="Land M."/>
            <person name="Hauser L."/>
            <person name="Kyrpides N."/>
            <person name="Ivanova N."/>
            <person name="Pagani I."/>
            <person name="Samuel K."/>
            <person name="Teske A."/>
            <person name="Mueller J."/>
            <person name="Woyke T."/>
        </authorList>
    </citation>
    <scope>NUCLEOTIDE SEQUENCE [LARGE SCALE GENOMIC DNA]</scope>
    <source>
        <strain evidence="13 14">B18LD</strain>
    </source>
</reference>
<dbReference type="PROSITE" id="PS00444">
    <property type="entry name" value="POLYPRENYL_SYNTHASE_2"/>
    <property type="match status" value="1"/>
</dbReference>
<comment type="cofactor">
    <cofactor evidence="1">
        <name>Mg(2+)</name>
        <dbReference type="ChEBI" id="CHEBI:18420"/>
    </cofactor>
</comment>
<organism evidence="13 14">
    <name type="scientific">Beggiatoa alba B18LD</name>
    <dbReference type="NCBI Taxonomy" id="395493"/>
    <lineage>
        <taxon>Bacteria</taxon>
        <taxon>Pseudomonadati</taxon>
        <taxon>Pseudomonadota</taxon>
        <taxon>Gammaproteobacteria</taxon>
        <taxon>Thiotrichales</taxon>
        <taxon>Thiotrichaceae</taxon>
        <taxon>Beggiatoa</taxon>
    </lineage>
</organism>
<dbReference type="FunFam" id="1.10.600.10:FF:000002">
    <property type="entry name" value="Octaprenyl diphosphate synthase"/>
    <property type="match status" value="1"/>
</dbReference>
<dbReference type="AlphaFoldDB" id="I3CDZ5"/>
<keyword evidence="4" id="KW-0479">Metal-binding</keyword>
<keyword evidence="14" id="KW-1185">Reference proteome</keyword>
<comment type="catalytic activity">
    <reaction evidence="6">
        <text>5 isopentenyl diphosphate + (2E,6E)-farnesyl diphosphate = all-trans-octaprenyl diphosphate + 5 diphosphate</text>
        <dbReference type="Rhea" id="RHEA:27798"/>
        <dbReference type="ChEBI" id="CHEBI:33019"/>
        <dbReference type="ChEBI" id="CHEBI:57711"/>
        <dbReference type="ChEBI" id="CHEBI:128769"/>
        <dbReference type="ChEBI" id="CHEBI:175763"/>
        <dbReference type="EC" id="2.5.1.90"/>
    </reaction>
</comment>
<evidence type="ECO:0000256" key="12">
    <source>
        <dbReference type="RuleBase" id="RU004466"/>
    </source>
</evidence>
<dbReference type="PANTHER" id="PTHR12001:SF69">
    <property type="entry name" value="ALL TRANS-POLYPRENYL-DIPHOSPHATE SYNTHASE PDSS1"/>
    <property type="match status" value="1"/>
</dbReference>
<evidence type="ECO:0000256" key="8">
    <source>
        <dbReference type="ARBA" id="ARBA00066511"/>
    </source>
</evidence>
<evidence type="ECO:0000256" key="11">
    <source>
        <dbReference type="ARBA" id="ARBA00083124"/>
    </source>
</evidence>
<evidence type="ECO:0000256" key="6">
    <source>
        <dbReference type="ARBA" id="ARBA00051506"/>
    </source>
</evidence>
<gene>
    <name evidence="13" type="ORF">BegalDRAFT_0930</name>
</gene>
<evidence type="ECO:0000256" key="10">
    <source>
        <dbReference type="ARBA" id="ARBA00079637"/>
    </source>
</evidence>
<dbReference type="STRING" id="395493.BegalDRAFT_0930"/>
<evidence type="ECO:0000256" key="2">
    <source>
        <dbReference type="ARBA" id="ARBA00006706"/>
    </source>
</evidence>
<dbReference type="HOGENOM" id="CLU_014015_2_0_6"/>
<accession>I3CDZ5</accession>
<name>I3CDZ5_9GAMM</name>
<comment type="similarity">
    <text evidence="2 12">Belongs to the FPP/GGPP synthase family.</text>
</comment>
<evidence type="ECO:0000313" key="13">
    <source>
        <dbReference type="EMBL" id="EIJ41838.1"/>
    </source>
</evidence>
<evidence type="ECO:0000256" key="1">
    <source>
        <dbReference type="ARBA" id="ARBA00001946"/>
    </source>
</evidence>
<dbReference type="eggNOG" id="COG0142">
    <property type="taxonomic scope" value="Bacteria"/>
</dbReference>
<comment type="function">
    <text evidence="7">Supplies octaprenyl diphosphate, the precursor for the side chain of the isoprenoid quinones ubiquinone and menaquinone.</text>
</comment>
<dbReference type="CDD" id="cd00685">
    <property type="entry name" value="Trans_IPPS_HT"/>
    <property type="match status" value="1"/>
</dbReference>
<dbReference type="Pfam" id="PF00348">
    <property type="entry name" value="polyprenyl_synt"/>
    <property type="match status" value="1"/>
</dbReference>
<dbReference type="SUPFAM" id="SSF48576">
    <property type="entry name" value="Terpenoid synthases"/>
    <property type="match status" value="1"/>
</dbReference>
<dbReference type="InterPro" id="IPR000092">
    <property type="entry name" value="Polyprenyl_synt"/>
</dbReference>
<dbReference type="SFLD" id="SFLDS00005">
    <property type="entry name" value="Isoprenoid_Synthase_Type_I"/>
    <property type="match status" value="1"/>
</dbReference>
<keyword evidence="3 12" id="KW-0808">Transferase</keyword>
<evidence type="ECO:0000313" key="14">
    <source>
        <dbReference type="Proteomes" id="UP000005744"/>
    </source>
</evidence>
<sequence length="323" mass="35705">MMDITAIQTLIKDDMQAVNALIQQRLHSDVALINQLGTYIINSGGKRLRPVLLILSANAFGYQGTNHIKLATVIEFIHTATLLHDDVVDASELRRGKQTANAVWGNEASVLVGDFLYTRAFQMMVEVQNMRIMEILSNATNIIAEGEVMQLLNCHEPNVTEADYLTVIRSKTAKLFEAALQLGAIITQQPPHIESTIARYGMHLGTAFQIIDDVLDYSSTAEEMGKNVGDDLAEGKPTLPLIYAMKHGNPDEKAMLQETIRHGGRENIQQVLKAIESTNAIAYTKQSAIQEMNKAIEALNGLPSTPYLDALYSLAHFSVHRSY</sequence>